<dbReference type="Proteomes" id="UP000526125">
    <property type="component" value="Unassembled WGS sequence"/>
</dbReference>
<accession>A0A7Y6C015</accession>
<comment type="caution">
    <text evidence="1">The sequence shown here is derived from an EMBL/GenBank/DDBJ whole genome shotgun (WGS) entry which is preliminary data.</text>
</comment>
<name>A0A7Y6C015_9BACL</name>
<sequence>MGMSAAVLFKSGESIEINKLLYSLIDLCNKEGLYHSQDLKKVDEDEKLKYCEFCVSDIPLKDSYDRQLCFGIADEPYPYKLVNFDWDPSEDYFKTVVSSDFDDNEDLLFKFLFAFLNEFPVAKVWIEEDWFYTIEDLKAIKASYDNNWCYINPKDT</sequence>
<keyword evidence="2" id="KW-1185">Reference proteome</keyword>
<evidence type="ECO:0000313" key="1">
    <source>
        <dbReference type="EMBL" id="NUU78030.1"/>
    </source>
</evidence>
<dbReference type="RefSeq" id="WP_175397673.1">
    <property type="nucleotide sequence ID" value="NZ_JABMCB010000197.1"/>
</dbReference>
<dbReference type="EMBL" id="JABMCB010000197">
    <property type="protein sequence ID" value="NUU78030.1"/>
    <property type="molecule type" value="Genomic_DNA"/>
</dbReference>
<organism evidence="1 2">
    <name type="scientific">Paenibacillus xylanilyticus</name>
    <dbReference type="NCBI Taxonomy" id="248903"/>
    <lineage>
        <taxon>Bacteria</taxon>
        <taxon>Bacillati</taxon>
        <taxon>Bacillota</taxon>
        <taxon>Bacilli</taxon>
        <taxon>Bacillales</taxon>
        <taxon>Paenibacillaceae</taxon>
        <taxon>Paenibacillus</taxon>
    </lineage>
</organism>
<reference evidence="1 2" key="1">
    <citation type="submission" date="2020-05" db="EMBL/GenBank/DDBJ databases">
        <title>Genome Sequencing of Type Strains.</title>
        <authorList>
            <person name="Lemaire J.F."/>
            <person name="Inderbitzin P."/>
            <person name="Gregorio O.A."/>
            <person name="Collins S.B."/>
            <person name="Wespe N."/>
            <person name="Knight-Connoni V."/>
        </authorList>
    </citation>
    <scope>NUCLEOTIDE SEQUENCE [LARGE SCALE GENOMIC DNA]</scope>
    <source>
        <strain evidence="1 2">LMG 21957</strain>
    </source>
</reference>
<dbReference type="AlphaFoldDB" id="A0A7Y6C015"/>
<protein>
    <submittedName>
        <fullName evidence="1">Uncharacterized protein</fullName>
    </submittedName>
</protein>
<gene>
    <name evidence="1" type="ORF">HP552_22730</name>
</gene>
<proteinExistence type="predicted"/>
<evidence type="ECO:0000313" key="2">
    <source>
        <dbReference type="Proteomes" id="UP000526125"/>
    </source>
</evidence>